<dbReference type="RefSeq" id="WP_225233133.1">
    <property type="nucleotide sequence ID" value="NZ_JBAPLV010000015.1"/>
</dbReference>
<dbReference type="Proteomes" id="UP001373496">
    <property type="component" value="Unassembled WGS sequence"/>
</dbReference>
<comment type="caution">
    <text evidence="1">The sequence shown here is derived from an EMBL/GenBank/DDBJ whole genome shotgun (WGS) entry which is preliminary data.</text>
</comment>
<sequence>MSAPGVTPPPSSAADLLLPVGHSLGLGDQGAVEVRLGASVEELPLEEFSLWALAHGDPDGGDEPWGADRVLAAAEQAGLADAGTHLDTLEQRGLLVRATPGEASARALADRVRLLPLALGLGNTRVQPQVYRLGRSGEVLAVGSSTTYDLVTWAHMETSLWRACVASGAVAARAGATDPGLVDPDELLTGLLSTLHPLLSTGTVCLDTWGVAA</sequence>
<gene>
    <name evidence="1" type="ORF">UXQ13_14055</name>
</gene>
<name>A0ABU8E7G8_9ACTN</name>
<accession>A0ABU8E7G8</accession>
<protein>
    <submittedName>
        <fullName evidence="1">Uncharacterized protein</fullName>
    </submittedName>
</protein>
<evidence type="ECO:0000313" key="2">
    <source>
        <dbReference type="Proteomes" id="UP001373496"/>
    </source>
</evidence>
<organism evidence="1 2">
    <name type="scientific">Klenkia terrae</name>
    <dbReference type="NCBI Taxonomy" id="1052259"/>
    <lineage>
        <taxon>Bacteria</taxon>
        <taxon>Bacillati</taxon>
        <taxon>Actinomycetota</taxon>
        <taxon>Actinomycetes</taxon>
        <taxon>Geodermatophilales</taxon>
        <taxon>Geodermatophilaceae</taxon>
        <taxon>Klenkia</taxon>
    </lineage>
</organism>
<dbReference type="EMBL" id="JBAPLV010000015">
    <property type="protein sequence ID" value="MEI4279591.1"/>
    <property type="molecule type" value="Genomic_DNA"/>
</dbReference>
<keyword evidence="2" id="KW-1185">Reference proteome</keyword>
<reference evidence="1 2" key="1">
    <citation type="submission" date="2024-03" db="EMBL/GenBank/DDBJ databases">
        <title>Draft genome sequence of Klenkia terrae.</title>
        <authorList>
            <person name="Duangmal K."/>
            <person name="Chantavorakit T."/>
        </authorList>
    </citation>
    <scope>NUCLEOTIDE SEQUENCE [LARGE SCALE GENOMIC DNA]</scope>
    <source>
        <strain evidence="1 2">JCM 17786</strain>
    </source>
</reference>
<evidence type="ECO:0000313" key="1">
    <source>
        <dbReference type="EMBL" id="MEI4279591.1"/>
    </source>
</evidence>
<proteinExistence type="predicted"/>